<keyword evidence="2" id="KW-1185">Reference proteome</keyword>
<dbReference type="InterPro" id="IPR002763">
    <property type="entry name" value="DUF72"/>
</dbReference>
<dbReference type="RefSeq" id="WP_094094494.1">
    <property type="nucleotide sequence ID" value="NZ_BMHF01000010.1"/>
</dbReference>
<protein>
    <submittedName>
        <fullName evidence="1">UPF0759 protein YunF</fullName>
    </submittedName>
</protein>
<dbReference type="Proteomes" id="UP000609323">
    <property type="component" value="Unassembled WGS sequence"/>
</dbReference>
<proteinExistence type="predicted"/>
<comment type="caution">
    <text evidence="1">The sequence shown here is derived from an EMBL/GenBank/DDBJ whole genome shotgun (WGS) entry which is preliminary data.</text>
</comment>
<organism evidence="1 2">
    <name type="scientific">Paenibacillus physcomitrellae</name>
    <dbReference type="NCBI Taxonomy" id="1619311"/>
    <lineage>
        <taxon>Bacteria</taxon>
        <taxon>Bacillati</taxon>
        <taxon>Bacillota</taxon>
        <taxon>Bacilli</taxon>
        <taxon>Bacillales</taxon>
        <taxon>Paenibacillaceae</taxon>
        <taxon>Paenibacillus</taxon>
    </lineage>
</organism>
<dbReference type="Pfam" id="PF01904">
    <property type="entry name" value="DUF72"/>
    <property type="match status" value="1"/>
</dbReference>
<evidence type="ECO:0000313" key="2">
    <source>
        <dbReference type="Proteomes" id="UP000609323"/>
    </source>
</evidence>
<evidence type="ECO:0000313" key="1">
    <source>
        <dbReference type="EMBL" id="GGA42862.1"/>
    </source>
</evidence>
<reference evidence="2" key="1">
    <citation type="journal article" date="2019" name="Int. J. Syst. Evol. Microbiol.">
        <title>The Global Catalogue of Microorganisms (GCM) 10K type strain sequencing project: providing services to taxonomists for standard genome sequencing and annotation.</title>
        <authorList>
            <consortium name="The Broad Institute Genomics Platform"/>
            <consortium name="The Broad Institute Genome Sequencing Center for Infectious Disease"/>
            <person name="Wu L."/>
            <person name="Ma J."/>
        </authorList>
    </citation>
    <scope>NUCLEOTIDE SEQUENCE [LARGE SCALE GENOMIC DNA]</scope>
    <source>
        <strain evidence="2">CGMCC 1.15044</strain>
    </source>
</reference>
<name>A0ABQ1GFY3_9BACL</name>
<dbReference type="Gene3D" id="3.20.20.410">
    <property type="entry name" value="Protein of unknown function UPF0759"/>
    <property type="match status" value="1"/>
</dbReference>
<gene>
    <name evidence="1" type="primary">yunF</name>
    <name evidence="1" type="ORF">GCM10010917_30270</name>
</gene>
<dbReference type="SUPFAM" id="SSF117396">
    <property type="entry name" value="TM1631-like"/>
    <property type="match status" value="1"/>
</dbReference>
<dbReference type="PANTHER" id="PTHR30348">
    <property type="entry name" value="UNCHARACTERIZED PROTEIN YECE"/>
    <property type="match status" value="1"/>
</dbReference>
<sequence>MISIGLGGWGDHDVLYPPRTPASQKLTIYARHFPVVEVDSSFYAVLAQDTYQKWVDQTPASFSFILKAYQGMTGHSRGNIPFQDAGEMYDAYLRSIRPVAASGKLRAILFQFPPWFDCSPEHVRQLRAVRKRMGELPVALEFRHQSWFLGDYKERTLEFMREEGWIHIICDEPQAGAGSVPTVLEPTDPELAIVRMHGRNTSAWNQSGAPNWREVRYLYRYSGEELAEWAEKLGILSEKGVKDICMIFNNNSGGDAAPNGRMMMELLGQQASELPPEQMDLF</sequence>
<dbReference type="InterPro" id="IPR036520">
    <property type="entry name" value="UPF0759_sf"/>
</dbReference>
<dbReference type="PANTHER" id="PTHR30348:SF13">
    <property type="entry name" value="UPF0759 PROTEIN YUNF"/>
    <property type="match status" value="1"/>
</dbReference>
<dbReference type="EMBL" id="BMHF01000010">
    <property type="protein sequence ID" value="GGA42862.1"/>
    <property type="molecule type" value="Genomic_DNA"/>
</dbReference>
<accession>A0ABQ1GFY3</accession>